<organism evidence="2 3">
    <name type="scientific">Polarella glacialis</name>
    <name type="common">Dinoflagellate</name>
    <dbReference type="NCBI Taxonomy" id="89957"/>
    <lineage>
        <taxon>Eukaryota</taxon>
        <taxon>Sar</taxon>
        <taxon>Alveolata</taxon>
        <taxon>Dinophyceae</taxon>
        <taxon>Suessiales</taxon>
        <taxon>Suessiaceae</taxon>
        <taxon>Polarella</taxon>
    </lineage>
</organism>
<sequence>MVGGHDGQPVFPENFDSNHAAFGVIRDLLRSELARLRSEITEDLRQAFPKGTEDDLVAASFTSKTGEKTAWEEKEASEQRVRSKTSSQQRVFSPVPKLHRSTTKRDFEGDPWSLDDGSGK</sequence>
<accession>A0A813FE59</accession>
<gene>
    <name evidence="2" type="ORF">PGLA1383_LOCUS27946</name>
</gene>
<comment type="caution">
    <text evidence="2">The sequence shown here is derived from an EMBL/GenBank/DDBJ whole genome shotgun (WGS) entry which is preliminary data.</text>
</comment>
<protein>
    <submittedName>
        <fullName evidence="2">Uncharacterized protein</fullName>
    </submittedName>
</protein>
<evidence type="ECO:0000256" key="1">
    <source>
        <dbReference type="SAM" id="MobiDB-lite"/>
    </source>
</evidence>
<dbReference type="Proteomes" id="UP000654075">
    <property type="component" value="Unassembled WGS sequence"/>
</dbReference>
<keyword evidence="3" id="KW-1185">Reference proteome</keyword>
<feature type="region of interest" description="Disordered" evidence="1">
    <location>
        <begin position="49"/>
        <end position="120"/>
    </location>
</feature>
<reference evidence="2" key="1">
    <citation type="submission" date="2021-02" db="EMBL/GenBank/DDBJ databases">
        <authorList>
            <person name="Dougan E. K."/>
            <person name="Rhodes N."/>
            <person name="Thang M."/>
            <person name="Chan C."/>
        </authorList>
    </citation>
    <scope>NUCLEOTIDE SEQUENCE</scope>
</reference>
<feature type="compositionally biased region" description="Basic and acidic residues" evidence="1">
    <location>
        <begin position="65"/>
        <end position="81"/>
    </location>
</feature>
<name>A0A813FE59_POLGL</name>
<evidence type="ECO:0000313" key="3">
    <source>
        <dbReference type="Proteomes" id="UP000654075"/>
    </source>
</evidence>
<evidence type="ECO:0000313" key="2">
    <source>
        <dbReference type="EMBL" id="CAE8610119.1"/>
    </source>
</evidence>
<feature type="non-terminal residue" evidence="2">
    <location>
        <position position="1"/>
    </location>
</feature>
<dbReference type="AlphaFoldDB" id="A0A813FE59"/>
<dbReference type="EMBL" id="CAJNNV010024535">
    <property type="protein sequence ID" value="CAE8610119.1"/>
    <property type="molecule type" value="Genomic_DNA"/>
</dbReference>
<proteinExistence type="predicted"/>